<dbReference type="Proteomes" id="UP000231383">
    <property type="component" value="Unassembled WGS sequence"/>
</dbReference>
<proteinExistence type="predicted"/>
<keyword evidence="1" id="KW-1133">Transmembrane helix</keyword>
<evidence type="ECO:0000313" key="3">
    <source>
        <dbReference type="Proteomes" id="UP000231383"/>
    </source>
</evidence>
<comment type="caution">
    <text evidence="2">The sequence shown here is derived from an EMBL/GenBank/DDBJ whole genome shotgun (WGS) entry which is preliminary data.</text>
</comment>
<evidence type="ECO:0000313" key="2">
    <source>
        <dbReference type="EMBL" id="PJC33879.1"/>
    </source>
</evidence>
<protein>
    <submittedName>
        <fullName evidence="2">Uncharacterized protein</fullName>
    </submittedName>
</protein>
<organism evidence="2 3">
    <name type="scientific">Candidatus Roizmanbacteria bacterium CG_4_9_14_0_2_um_filter_39_13</name>
    <dbReference type="NCBI Taxonomy" id="1974839"/>
    <lineage>
        <taxon>Bacteria</taxon>
        <taxon>Candidatus Roizmaniibacteriota</taxon>
    </lineage>
</organism>
<gene>
    <name evidence="2" type="ORF">CO051_00825</name>
</gene>
<accession>A0A2M8F3L4</accession>
<keyword evidence="1" id="KW-0812">Transmembrane</keyword>
<evidence type="ECO:0000256" key="1">
    <source>
        <dbReference type="SAM" id="Phobius"/>
    </source>
</evidence>
<dbReference type="AlphaFoldDB" id="A0A2M8F3L4"/>
<dbReference type="EMBL" id="PFSC01000022">
    <property type="protein sequence ID" value="PJC33879.1"/>
    <property type="molecule type" value="Genomic_DNA"/>
</dbReference>
<keyword evidence="1" id="KW-0472">Membrane</keyword>
<name>A0A2M8F3L4_9BACT</name>
<sequence length="197" mass="22283">MDYQIASKKLIFTTVISSIIFITASFIFSLILSRKSIALCSNGQSIVGVIHLEHNQTILIPSKSLKDTLSCVGKGMSLYDRTIELIYAHGMSTSFLEELNTRYTVTSSTDVINIDLQPQINILKDTIRIDADKQYVIFRTHVQNPFEFEEVLDSFQPQIVVVPELDFVIKQLLEKSEKMSGIQLIELREGETATYSL</sequence>
<feature type="transmembrane region" description="Helical" evidence="1">
    <location>
        <begin position="12"/>
        <end position="32"/>
    </location>
</feature>
<reference evidence="3" key="1">
    <citation type="submission" date="2017-09" db="EMBL/GenBank/DDBJ databases">
        <title>Depth-based differentiation of microbial function through sediment-hosted aquifers and enrichment of novel symbionts in the deep terrestrial subsurface.</title>
        <authorList>
            <person name="Probst A.J."/>
            <person name="Ladd B."/>
            <person name="Jarett J.K."/>
            <person name="Geller-Mcgrath D.E."/>
            <person name="Sieber C.M.K."/>
            <person name="Emerson J.B."/>
            <person name="Anantharaman K."/>
            <person name="Thomas B.C."/>
            <person name="Malmstrom R."/>
            <person name="Stieglmeier M."/>
            <person name="Klingl A."/>
            <person name="Woyke T."/>
            <person name="Ryan C.M."/>
            <person name="Banfield J.F."/>
        </authorList>
    </citation>
    <scope>NUCLEOTIDE SEQUENCE [LARGE SCALE GENOMIC DNA]</scope>
</reference>